<dbReference type="Gene3D" id="2.40.170.20">
    <property type="entry name" value="TonB-dependent receptor, beta-barrel domain"/>
    <property type="match status" value="1"/>
</dbReference>
<evidence type="ECO:0000256" key="1">
    <source>
        <dbReference type="ARBA" id="ARBA00004571"/>
    </source>
</evidence>
<sequence length="1046" mass="113737">MSFVFVLTLLQQAYAQSRTVSGTVTDQATSQGLPGVAVIVKGTSVGTATGPNGGFTVNVPEGSNTLVFRYIGYQTVERSVDNNSTIDVSLAIDNKQLEEVVVVGYGTQLKRDVTSSIAQVTGEEIANLATPSFDQQLAGRASGVQITQPSGILGAPPKINIRGVNSISSSTQPLIVIDGVPAITGNLGGFTPANALADINPNDIESFEILKDGAATAVYGSRASNGVILVTTKRGKAGQAKFSYDGWAGTAKAIELHDLLNAAEFVEITNEKYRNIGQTEPANLGESDTDWNKEVFRTALQQSHAFSASGGTDRNTYYFSLGYTDQEGIGRANNLKRYTVRTNMTTKVTDWLDFGIQAGLSNQINEGPLTGSNSLSGNMFSVIRMHPNVPVYDPEHPTGYNIDEVNPRSLGRGPNTATIANGIPNIRFVLDNNLRRSTSYRGLGNAYLDFKIIDNLRFKTLLGADLSMTEDFLYNDPRHGDGQGSNGTLSQAYTPINRWNLQNILSYNKQLGEVHSIDATLVQEYTKTRNRFFQAQGTGLADRFFRENLVSGAFANQFAFGGIGENGLASYLARFNYNYAGKYYIGGSIRADGLSKLPADNRWGYFPGVSAAWRISEEEFYKNSAFSTILSDLRLRGSYAEVGNVDISGNYPYLGTFGSAQYGSQNGISYSNTANPDLRWEAQKISDIGLDFGLFNGRLNLEMAYWKKDNSDIVLNAPTPPSLGVPGNSISRNIGRIVNDGLEFAISGTVLSTSNFSWNSNLNFSTQRNEIKELVEGQDIVFEYTIHREGESINAIYGYNYEGVNMANGNPIYRKADGSLVQGNITGVPANPATGAPAIVAGVYYGYDPANPEVFGDRSTLTTADKQILGTTLPKWFGGFDNNFKYGNFDLNVFFRFSGGNKIMNRTRQDLLTMAFENNGAEILNRWQSPENPGDGETPKLAAGAAYSNFINRVSESSTRFVESGDFLKLSNLTLGYTLPTALTQRAKINRLRVYAQLQNALVFTKYSGLDPETYTNISGTNSNLGVDWNGQPQQRIATVGVNLGF</sequence>
<keyword evidence="3 7" id="KW-1134">Transmembrane beta strand</keyword>
<feature type="domain" description="TonB-dependent receptor plug" evidence="8">
    <location>
        <begin position="110"/>
        <end position="227"/>
    </location>
</feature>
<keyword evidence="6 7" id="KW-0998">Cell outer membrane</keyword>
<dbReference type="SUPFAM" id="SSF56935">
    <property type="entry name" value="Porins"/>
    <property type="match status" value="1"/>
</dbReference>
<evidence type="ECO:0000256" key="5">
    <source>
        <dbReference type="ARBA" id="ARBA00023136"/>
    </source>
</evidence>
<dbReference type="InterPro" id="IPR036942">
    <property type="entry name" value="Beta-barrel_TonB_sf"/>
</dbReference>
<protein>
    <submittedName>
        <fullName evidence="9">TonB-dependent receptor</fullName>
    </submittedName>
</protein>
<dbReference type="SUPFAM" id="SSF49464">
    <property type="entry name" value="Carboxypeptidase regulatory domain-like"/>
    <property type="match status" value="1"/>
</dbReference>
<evidence type="ECO:0000256" key="7">
    <source>
        <dbReference type="PROSITE-ProRule" id="PRU01360"/>
    </source>
</evidence>
<evidence type="ECO:0000256" key="3">
    <source>
        <dbReference type="ARBA" id="ARBA00022452"/>
    </source>
</evidence>
<keyword evidence="5 7" id="KW-0472">Membrane</keyword>
<dbReference type="Proteomes" id="UP000256708">
    <property type="component" value="Unassembled WGS sequence"/>
</dbReference>
<evidence type="ECO:0000259" key="8">
    <source>
        <dbReference type="Pfam" id="PF07715"/>
    </source>
</evidence>
<dbReference type="Gene3D" id="2.60.40.1120">
    <property type="entry name" value="Carboxypeptidase-like, regulatory domain"/>
    <property type="match status" value="1"/>
</dbReference>
<dbReference type="NCBIfam" id="TIGR04056">
    <property type="entry name" value="OMP_RagA_SusC"/>
    <property type="match status" value="1"/>
</dbReference>
<comment type="subcellular location">
    <subcellularLocation>
        <location evidence="1 7">Cell outer membrane</location>
        <topology evidence="1 7">Multi-pass membrane protein</topology>
    </subcellularLocation>
</comment>
<comment type="similarity">
    <text evidence="7">Belongs to the TonB-dependent receptor family.</text>
</comment>
<keyword evidence="9" id="KW-0675">Receptor</keyword>
<evidence type="ECO:0000256" key="4">
    <source>
        <dbReference type="ARBA" id="ARBA00022692"/>
    </source>
</evidence>
<dbReference type="NCBIfam" id="TIGR04057">
    <property type="entry name" value="SusC_RagA_signa"/>
    <property type="match status" value="1"/>
</dbReference>
<dbReference type="InterPro" id="IPR037066">
    <property type="entry name" value="Plug_dom_sf"/>
</dbReference>
<evidence type="ECO:0000256" key="2">
    <source>
        <dbReference type="ARBA" id="ARBA00022448"/>
    </source>
</evidence>
<evidence type="ECO:0000256" key="6">
    <source>
        <dbReference type="ARBA" id="ARBA00023237"/>
    </source>
</evidence>
<reference evidence="10" key="1">
    <citation type="submission" date="2018-08" db="EMBL/GenBank/DDBJ databases">
        <authorList>
            <person name="Liu Z.-W."/>
            <person name="Du Z.-J."/>
        </authorList>
    </citation>
    <scope>NUCLEOTIDE SEQUENCE [LARGE SCALE GENOMIC DNA]</scope>
    <source>
        <strain evidence="10">H4X</strain>
    </source>
</reference>
<evidence type="ECO:0000313" key="10">
    <source>
        <dbReference type="Proteomes" id="UP000256708"/>
    </source>
</evidence>
<dbReference type="EMBL" id="QRGR01000013">
    <property type="protein sequence ID" value="RDV14622.1"/>
    <property type="molecule type" value="Genomic_DNA"/>
</dbReference>
<dbReference type="InterPro" id="IPR012910">
    <property type="entry name" value="Plug_dom"/>
</dbReference>
<keyword evidence="4 7" id="KW-0812">Transmembrane</keyword>
<dbReference type="AlphaFoldDB" id="A0A3D8LCE2"/>
<dbReference type="PROSITE" id="PS52016">
    <property type="entry name" value="TONB_DEPENDENT_REC_3"/>
    <property type="match status" value="1"/>
</dbReference>
<organism evidence="9 10">
    <name type="scientific">Pontibacter diazotrophicus</name>
    <dbReference type="NCBI Taxonomy" id="1400979"/>
    <lineage>
        <taxon>Bacteria</taxon>
        <taxon>Pseudomonadati</taxon>
        <taxon>Bacteroidota</taxon>
        <taxon>Cytophagia</taxon>
        <taxon>Cytophagales</taxon>
        <taxon>Hymenobacteraceae</taxon>
        <taxon>Pontibacter</taxon>
    </lineage>
</organism>
<keyword evidence="10" id="KW-1185">Reference proteome</keyword>
<dbReference type="InterPro" id="IPR008969">
    <property type="entry name" value="CarboxyPept-like_regulatory"/>
</dbReference>
<dbReference type="GO" id="GO:0009279">
    <property type="term" value="C:cell outer membrane"/>
    <property type="evidence" value="ECO:0007669"/>
    <property type="project" value="UniProtKB-SubCell"/>
</dbReference>
<keyword evidence="2 7" id="KW-0813">Transport</keyword>
<dbReference type="InterPro" id="IPR023996">
    <property type="entry name" value="TonB-dep_OMP_SusC/RagA"/>
</dbReference>
<dbReference type="Pfam" id="PF13715">
    <property type="entry name" value="CarbopepD_reg_2"/>
    <property type="match status" value="1"/>
</dbReference>
<name>A0A3D8LCE2_9BACT</name>
<dbReference type="Gene3D" id="2.170.130.10">
    <property type="entry name" value="TonB-dependent receptor, plug domain"/>
    <property type="match status" value="1"/>
</dbReference>
<proteinExistence type="inferred from homology"/>
<dbReference type="Pfam" id="PF07715">
    <property type="entry name" value="Plug"/>
    <property type="match status" value="1"/>
</dbReference>
<dbReference type="InterPro" id="IPR039426">
    <property type="entry name" value="TonB-dep_rcpt-like"/>
</dbReference>
<comment type="caution">
    <text evidence="9">The sequence shown here is derived from an EMBL/GenBank/DDBJ whole genome shotgun (WGS) entry which is preliminary data.</text>
</comment>
<evidence type="ECO:0000313" key="9">
    <source>
        <dbReference type="EMBL" id="RDV14622.1"/>
    </source>
</evidence>
<accession>A0A3D8LCE2</accession>
<gene>
    <name evidence="9" type="ORF">DXT99_13200</name>
</gene>
<dbReference type="OrthoDB" id="9768177at2"/>
<dbReference type="InterPro" id="IPR023997">
    <property type="entry name" value="TonB-dep_OMP_SusC/RagA_CS"/>
</dbReference>